<protein>
    <submittedName>
        <fullName evidence="2">Uncharacterized protein</fullName>
    </submittedName>
</protein>
<dbReference type="WBParaSite" id="mrna-Wban_00229">
    <property type="protein sequence ID" value="mrna-Wban_00229"/>
    <property type="gene ID" value="Wban_00229"/>
</dbReference>
<sequence>MILLLSPIKPTWHVMSNTTRGNDNNFCNVLIRVMGRQRICGRVNMMTHTEAANTPAVQTSGNTVV</sequence>
<reference evidence="1" key="2">
    <citation type="journal article" date="2016" name="Mol. Ecol.">
        <title>Population genomics of the filarial nematode parasite Wuchereria bancrofti from mosquitoes.</title>
        <authorList>
            <person name="Small S.T."/>
            <person name="Reimer L.J."/>
            <person name="Tisch D.J."/>
            <person name="King C.L."/>
            <person name="Christensen B.M."/>
            <person name="Siba P.M."/>
            <person name="Kazura J.W."/>
            <person name="Serre D."/>
            <person name="Zimmerman P.A."/>
        </authorList>
    </citation>
    <scope>NUCLEOTIDE SEQUENCE</scope>
    <source>
        <strain evidence="1">pt0022</strain>
    </source>
</reference>
<dbReference type="Proteomes" id="UP000093561">
    <property type="component" value="Unassembled WGS sequence"/>
</dbReference>
<name>A0AAF5PG91_WUCBA</name>
<reference evidence="1" key="1">
    <citation type="submission" date="2015-03" db="EMBL/GenBank/DDBJ databases">
        <title>Wuchereria bancrofti Genome Sequencing Papua New Guinea Strain.</title>
        <authorList>
            <person name="Small S.T."/>
            <person name="Serre D."/>
            <person name="Zimmerman P.A."/>
        </authorList>
    </citation>
    <scope>NUCLEOTIDE SEQUENCE [LARGE SCALE GENOMIC DNA]</scope>
    <source>
        <strain evidence="1">pt0022</strain>
    </source>
</reference>
<evidence type="ECO:0000313" key="2">
    <source>
        <dbReference type="WBParaSite" id="mrna-Wban_00229"/>
    </source>
</evidence>
<accession>A0AAF5PG91</accession>
<organism evidence="1 2">
    <name type="scientific">Wuchereria bancrofti</name>
    <dbReference type="NCBI Taxonomy" id="6293"/>
    <lineage>
        <taxon>Eukaryota</taxon>
        <taxon>Metazoa</taxon>
        <taxon>Ecdysozoa</taxon>
        <taxon>Nematoda</taxon>
        <taxon>Chromadorea</taxon>
        <taxon>Rhabditida</taxon>
        <taxon>Spirurina</taxon>
        <taxon>Spiruromorpha</taxon>
        <taxon>Filarioidea</taxon>
        <taxon>Onchocercidae</taxon>
        <taxon>Wuchereria</taxon>
    </lineage>
</organism>
<proteinExistence type="predicted"/>
<reference evidence="2" key="3">
    <citation type="submission" date="2024-02" db="UniProtKB">
        <authorList>
            <consortium name="WormBaseParasite"/>
        </authorList>
    </citation>
    <scope>IDENTIFICATION</scope>
    <source>
        <strain evidence="2">pt0022</strain>
    </source>
</reference>
<dbReference type="AlphaFoldDB" id="A0AAF5PG91"/>
<evidence type="ECO:0000313" key="1">
    <source>
        <dbReference type="Proteomes" id="UP000093561"/>
    </source>
</evidence>